<reference evidence="3 4" key="1">
    <citation type="submission" date="2019-07" db="EMBL/GenBank/DDBJ databases">
        <title>Rhodotorula toruloides NBRC10032 genome sequencing.</title>
        <authorList>
            <person name="Shida Y."/>
            <person name="Takaku H."/>
            <person name="Ogasawara W."/>
            <person name="Mori K."/>
        </authorList>
    </citation>
    <scope>NUCLEOTIDE SEQUENCE [LARGE SCALE GENOMIC DNA]</scope>
    <source>
        <strain evidence="3 4">NBRC10032</strain>
    </source>
</reference>
<dbReference type="SUPFAM" id="SSF63748">
    <property type="entry name" value="Tudor/PWWP/MBT"/>
    <property type="match status" value="1"/>
</dbReference>
<dbReference type="CDD" id="cd05162">
    <property type="entry name" value="PWWP"/>
    <property type="match status" value="1"/>
</dbReference>
<feature type="compositionally biased region" description="Low complexity" evidence="1">
    <location>
        <begin position="447"/>
        <end position="456"/>
    </location>
</feature>
<dbReference type="Gene3D" id="2.30.30.140">
    <property type="match status" value="1"/>
</dbReference>
<feature type="compositionally biased region" description="Polar residues" evidence="1">
    <location>
        <begin position="15"/>
        <end position="32"/>
    </location>
</feature>
<comment type="caution">
    <text evidence="3">The sequence shown here is derived from an EMBL/GenBank/DDBJ whole genome shotgun (WGS) entry which is preliminary data.</text>
</comment>
<gene>
    <name evidence="3" type="ORF">Rt10032_c22g6603</name>
</gene>
<proteinExistence type="predicted"/>
<feature type="compositionally biased region" description="Low complexity" evidence="1">
    <location>
        <begin position="265"/>
        <end position="295"/>
    </location>
</feature>
<dbReference type="Pfam" id="PF00855">
    <property type="entry name" value="PWWP"/>
    <property type="match status" value="1"/>
</dbReference>
<evidence type="ECO:0000313" key="3">
    <source>
        <dbReference type="EMBL" id="GEM12586.1"/>
    </source>
</evidence>
<feature type="region of interest" description="Disordered" evidence="1">
    <location>
        <begin position="1"/>
        <end position="32"/>
    </location>
</feature>
<organism evidence="3 4">
    <name type="scientific">Rhodotorula toruloides</name>
    <name type="common">Yeast</name>
    <name type="synonym">Rhodosporidium toruloides</name>
    <dbReference type="NCBI Taxonomy" id="5286"/>
    <lineage>
        <taxon>Eukaryota</taxon>
        <taxon>Fungi</taxon>
        <taxon>Dikarya</taxon>
        <taxon>Basidiomycota</taxon>
        <taxon>Pucciniomycotina</taxon>
        <taxon>Microbotryomycetes</taxon>
        <taxon>Sporidiobolales</taxon>
        <taxon>Sporidiobolaceae</taxon>
        <taxon>Rhodotorula</taxon>
    </lineage>
</organism>
<dbReference type="Proteomes" id="UP000321518">
    <property type="component" value="Unassembled WGS sequence"/>
</dbReference>
<protein>
    <submittedName>
        <fullName evidence="3">DEAH boxpolypeptide 36</fullName>
    </submittedName>
</protein>
<evidence type="ECO:0000313" key="4">
    <source>
        <dbReference type="Proteomes" id="UP000321518"/>
    </source>
</evidence>
<feature type="region of interest" description="Disordered" evidence="1">
    <location>
        <begin position="363"/>
        <end position="590"/>
    </location>
</feature>
<dbReference type="EMBL" id="BJWK01000022">
    <property type="protein sequence ID" value="GEM12586.1"/>
    <property type="molecule type" value="Genomic_DNA"/>
</dbReference>
<feature type="region of interest" description="Disordered" evidence="1">
    <location>
        <begin position="181"/>
        <end position="312"/>
    </location>
</feature>
<feature type="compositionally biased region" description="Pro residues" evidence="1">
    <location>
        <begin position="212"/>
        <end position="229"/>
    </location>
</feature>
<feature type="compositionally biased region" description="Acidic residues" evidence="1">
    <location>
        <begin position="516"/>
        <end position="543"/>
    </location>
</feature>
<dbReference type="AlphaFoldDB" id="A0A511KRR9"/>
<name>A0A511KRR9_RHOTO</name>
<accession>A0A511KRR9</accession>
<sequence length="730" mass="76627">MDGAQVDTGDAGTAAQVSRAASPTAVAQPNTDSSPVIEHYASLLGALMDSVRGIMSSYKVPVQQASPLDEASNWRTLRLSLRSRFGSPSSAFVADAASIYTGTVHRPKERAAHVVAAMERIGPAKLAEGCIELEREAFGGVGGQAKSTGRQAWYGAAEAISWLYAVRSAFLWDGASDISPAQPTNPLPSHATAPPAPFGFHSAPPISSAPVQQPPPAPLAFGFAPPPAPGLIAKQQEEKKMRLAASMSQPNPVPAAAPSRPTFWPTPAASASSAPTPAPTASNPSPQPFASQAPSTRPAPFVQPTVGASTSTTSKAAPFASAMTALSSGSPASTSALVVPTLTPAVAPSTTASAVPIAISSTRKSPAPAAGSSHSTPAPIFETPPVLPTGPPSAGFAPPPSAPGPPSESVVADVKPKIRKQRASTGGIGTKKGKAKREDDDAGYLSAGARRAAANGGRAGSERPQRKRKVPLRLQDETEDARGEYDSWEEGWGGYLEDGAGAEKKKRRRTFSGFDDPSDDDEDFDDAELDVEELDELGSDYEEEVARKKAKKAKAANGAGGAGRGGRKRGSLAGGGLAEQEQAEEDERLLNDPDRFKIGQAVMAKFPNYNFWPSVVLDHRIPPPGTQGKRTPGAYLVKSVPTGGDHRWVSPDDSSIVPLTPTQLDDIILARYKSAPPTSWQKWRGELVDAALLIKDPEKLKEWLAHPTPAELYQLEQAEKKRAKRMSAFY</sequence>
<evidence type="ECO:0000259" key="2">
    <source>
        <dbReference type="Pfam" id="PF00855"/>
    </source>
</evidence>
<feature type="compositionally biased region" description="Low complexity" evidence="1">
    <location>
        <begin position="202"/>
        <end position="211"/>
    </location>
</feature>
<dbReference type="InterPro" id="IPR000313">
    <property type="entry name" value="PWWP_dom"/>
</dbReference>
<evidence type="ECO:0000256" key="1">
    <source>
        <dbReference type="SAM" id="MobiDB-lite"/>
    </source>
</evidence>
<feature type="compositionally biased region" description="Basic and acidic residues" evidence="1">
    <location>
        <begin position="474"/>
        <end position="485"/>
    </location>
</feature>
<dbReference type="OrthoDB" id="2529467at2759"/>
<feature type="domain" description="PWWP" evidence="2">
    <location>
        <begin position="599"/>
        <end position="673"/>
    </location>
</feature>
<feature type="compositionally biased region" description="Pro residues" evidence="1">
    <location>
        <begin position="385"/>
        <end position="406"/>
    </location>
</feature>